<gene>
    <name evidence="1" type="ORF">H4C80_17065</name>
</gene>
<proteinExistence type="predicted"/>
<dbReference type="AlphaFoldDB" id="A0A7W2KHX2"/>
<reference evidence="1 2" key="1">
    <citation type="submission" date="2020-07" db="EMBL/GenBank/DDBJ databases">
        <title>Diversity of carbapenemase encoding genes among Pseudomonas putida group clinical isolates in a tertiary Brazilian hospital.</title>
        <authorList>
            <person name="Alberto-Lei F."/>
            <person name="Nodari C.S."/>
            <person name="Streling A.P."/>
            <person name="Paulino J.T."/>
            <person name="Bessa-Neto F.O."/>
            <person name="Cayo R."/>
            <person name="Gales A.C."/>
        </authorList>
    </citation>
    <scope>NUCLEOTIDE SEQUENCE [LARGE SCALE GENOMIC DNA]</scope>
    <source>
        <strain evidence="1 2">12815</strain>
    </source>
</reference>
<protein>
    <submittedName>
        <fullName evidence="1">Uncharacterized protein</fullName>
    </submittedName>
</protein>
<evidence type="ECO:0000313" key="1">
    <source>
        <dbReference type="EMBL" id="MBA6098828.1"/>
    </source>
</evidence>
<accession>A0A7W2KHX2</accession>
<dbReference type="Proteomes" id="UP000545074">
    <property type="component" value="Unassembled WGS sequence"/>
</dbReference>
<evidence type="ECO:0000313" key="2">
    <source>
        <dbReference type="Proteomes" id="UP000545074"/>
    </source>
</evidence>
<name>A0A7W2KHX2_9PSED</name>
<dbReference type="RefSeq" id="WP_182389945.1">
    <property type="nucleotide sequence ID" value="NZ_JACGCX010000011.1"/>
</dbReference>
<sequence>MDDDSESCFFIGSQTFAVRNYGNSTRVCQIRFFRSAAETVGADYPESFRKTEHLFLRLFGFSNGTLSPHWHSWVAPGCAAPAPTCTAAVVSGLLRTALQHKAVPAPLRAQAGMKDALQAARFKNHLIWKRAQER</sequence>
<organism evidence="1 2">
    <name type="scientific">Pseudomonas juntendi</name>
    <dbReference type="NCBI Taxonomy" id="2666183"/>
    <lineage>
        <taxon>Bacteria</taxon>
        <taxon>Pseudomonadati</taxon>
        <taxon>Pseudomonadota</taxon>
        <taxon>Gammaproteobacteria</taxon>
        <taxon>Pseudomonadales</taxon>
        <taxon>Pseudomonadaceae</taxon>
        <taxon>Pseudomonas</taxon>
    </lineage>
</organism>
<comment type="caution">
    <text evidence="1">The sequence shown here is derived from an EMBL/GenBank/DDBJ whole genome shotgun (WGS) entry which is preliminary data.</text>
</comment>
<dbReference type="EMBL" id="JACGCX010000011">
    <property type="protein sequence ID" value="MBA6098828.1"/>
    <property type="molecule type" value="Genomic_DNA"/>
</dbReference>